<evidence type="ECO:0000256" key="2">
    <source>
        <dbReference type="ARBA" id="ARBA00022692"/>
    </source>
</evidence>
<feature type="compositionally biased region" description="Polar residues" evidence="5">
    <location>
        <begin position="309"/>
        <end position="325"/>
    </location>
</feature>
<reference evidence="7" key="1">
    <citation type="journal article" date="2020" name="Stud. Mycol.">
        <title>101 Dothideomycetes genomes: a test case for predicting lifestyles and emergence of pathogens.</title>
        <authorList>
            <person name="Haridas S."/>
            <person name="Albert R."/>
            <person name="Binder M."/>
            <person name="Bloem J."/>
            <person name="Labutti K."/>
            <person name="Salamov A."/>
            <person name="Andreopoulos B."/>
            <person name="Baker S."/>
            <person name="Barry K."/>
            <person name="Bills G."/>
            <person name="Bluhm B."/>
            <person name="Cannon C."/>
            <person name="Castanera R."/>
            <person name="Culley D."/>
            <person name="Daum C."/>
            <person name="Ezra D."/>
            <person name="Gonzalez J."/>
            <person name="Henrissat B."/>
            <person name="Kuo A."/>
            <person name="Liang C."/>
            <person name="Lipzen A."/>
            <person name="Lutzoni F."/>
            <person name="Magnuson J."/>
            <person name="Mondo S."/>
            <person name="Nolan M."/>
            <person name="Ohm R."/>
            <person name="Pangilinan J."/>
            <person name="Park H.-J."/>
            <person name="Ramirez L."/>
            <person name="Alfaro M."/>
            <person name="Sun H."/>
            <person name="Tritt A."/>
            <person name="Yoshinaga Y."/>
            <person name="Zwiers L.-H."/>
            <person name="Turgeon B."/>
            <person name="Goodwin S."/>
            <person name="Spatafora J."/>
            <person name="Crous P."/>
            <person name="Grigoriev I."/>
        </authorList>
    </citation>
    <scope>NUCLEOTIDE SEQUENCE</scope>
    <source>
        <strain evidence="7">CBS 122368</strain>
    </source>
</reference>
<feature type="region of interest" description="Disordered" evidence="5">
    <location>
        <begin position="284"/>
        <end position="338"/>
    </location>
</feature>
<dbReference type="EMBL" id="ML987193">
    <property type="protein sequence ID" value="KAF2251420.1"/>
    <property type="molecule type" value="Genomic_DNA"/>
</dbReference>
<feature type="transmembrane region" description="Helical" evidence="6">
    <location>
        <begin position="154"/>
        <end position="176"/>
    </location>
</feature>
<feature type="transmembrane region" description="Helical" evidence="6">
    <location>
        <begin position="188"/>
        <end position="208"/>
    </location>
</feature>
<dbReference type="Proteomes" id="UP000800094">
    <property type="component" value="Unassembled WGS sequence"/>
</dbReference>
<evidence type="ECO:0008006" key="9">
    <source>
        <dbReference type="Google" id="ProtNLM"/>
    </source>
</evidence>
<feature type="compositionally biased region" description="Basic and acidic residues" evidence="5">
    <location>
        <begin position="293"/>
        <end position="302"/>
    </location>
</feature>
<organism evidence="7 8">
    <name type="scientific">Trematosphaeria pertusa</name>
    <dbReference type="NCBI Taxonomy" id="390896"/>
    <lineage>
        <taxon>Eukaryota</taxon>
        <taxon>Fungi</taxon>
        <taxon>Dikarya</taxon>
        <taxon>Ascomycota</taxon>
        <taxon>Pezizomycotina</taxon>
        <taxon>Dothideomycetes</taxon>
        <taxon>Pleosporomycetidae</taxon>
        <taxon>Pleosporales</taxon>
        <taxon>Massarineae</taxon>
        <taxon>Trematosphaeriaceae</taxon>
        <taxon>Trematosphaeria</taxon>
    </lineage>
</organism>
<gene>
    <name evidence="7" type="ORF">BU26DRAFT_563357</name>
</gene>
<dbReference type="InterPro" id="IPR006603">
    <property type="entry name" value="PQ-loop_rpt"/>
</dbReference>
<sequence>MTKPQESIPPAADVLGVCIRSPNHRASIMLIYVSPSLDYWNCCWCVQILPQIWHNWRRKNTDGLPGTMLMLWAGCAVPFGVYAVVQNFNMALKLQPQCFGGLTLITWGQTLYYHDHWRAWTATVATVVMAAVFAGTEAILIVTLRIPYYKGVEWPMMLMAIVASVMQCAGLLLPYFELAKRHGRVIGINFIFLIVDYAGAFFSLMALVAQHTFDALGSSMYIVCMTLETGIFLSQAIWLWRVRHVRREAKQAGKTYDEYVAEHPSKKFARSESSETIVDVEACHNNSQGTPTAREKCKEKPSIEAVSEDMTQPDTPSRPTCSDNVSAPEKSVQPARCG</sequence>
<protein>
    <recommendedName>
        <fullName evidence="9">PQ-loop-domain-containing protein</fullName>
    </recommendedName>
</protein>
<evidence type="ECO:0000256" key="3">
    <source>
        <dbReference type="ARBA" id="ARBA00022989"/>
    </source>
</evidence>
<dbReference type="Gene3D" id="1.20.1280.290">
    <property type="match status" value="1"/>
</dbReference>
<evidence type="ECO:0000256" key="1">
    <source>
        <dbReference type="ARBA" id="ARBA00004141"/>
    </source>
</evidence>
<dbReference type="InterPro" id="IPR051415">
    <property type="entry name" value="LAAT-1"/>
</dbReference>
<dbReference type="GO" id="GO:0016020">
    <property type="term" value="C:membrane"/>
    <property type="evidence" value="ECO:0007669"/>
    <property type="project" value="UniProtKB-SubCell"/>
</dbReference>
<evidence type="ECO:0000256" key="6">
    <source>
        <dbReference type="SAM" id="Phobius"/>
    </source>
</evidence>
<dbReference type="PANTHER" id="PTHR16201">
    <property type="entry name" value="SEVEN TRANSMEMBRANE PROTEIN 1-RELATED"/>
    <property type="match status" value="1"/>
</dbReference>
<comment type="subcellular location">
    <subcellularLocation>
        <location evidence="1">Membrane</location>
        <topology evidence="1">Multi-pass membrane protein</topology>
    </subcellularLocation>
</comment>
<name>A0A6A6IP99_9PLEO</name>
<accession>A0A6A6IP99</accession>
<dbReference type="SMART" id="SM00679">
    <property type="entry name" value="CTNS"/>
    <property type="match status" value="2"/>
</dbReference>
<evidence type="ECO:0000256" key="4">
    <source>
        <dbReference type="ARBA" id="ARBA00023136"/>
    </source>
</evidence>
<dbReference type="Pfam" id="PF04193">
    <property type="entry name" value="PQ-loop"/>
    <property type="match status" value="1"/>
</dbReference>
<dbReference type="RefSeq" id="XP_033686424.1">
    <property type="nucleotide sequence ID" value="XM_033833159.1"/>
</dbReference>
<keyword evidence="3 6" id="KW-1133">Transmembrane helix</keyword>
<feature type="transmembrane region" description="Helical" evidence="6">
    <location>
        <begin position="220"/>
        <end position="240"/>
    </location>
</feature>
<evidence type="ECO:0000256" key="5">
    <source>
        <dbReference type="SAM" id="MobiDB-lite"/>
    </source>
</evidence>
<keyword evidence="4 6" id="KW-0472">Membrane</keyword>
<keyword evidence="2 6" id="KW-0812">Transmembrane</keyword>
<dbReference type="GeneID" id="54586489"/>
<proteinExistence type="predicted"/>
<feature type="transmembrane region" description="Helical" evidence="6">
    <location>
        <begin position="63"/>
        <end position="85"/>
    </location>
</feature>
<evidence type="ECO:0000313" key="7">
    <source>
        <dbReference type="EMBL" id="KAF2251420.1"/>
    </source>
</evidence>
<dbReference type="AlphaFoldDB" id="A0A6A6IP99"/>
<keyword evidence="8" id="KW-1185">Reference proteome</keyword>
<feature type="transmembrane region" description="Helical" evidence="6">
    <location>
        <begin position="119"/>
        <end position="142"/>
    </location>
</feature>
<dbReference type="PANTHER" id="PTHR16201:SF37">
    <property type="entry name" value="PQ-LOOP REPEAT-CONTAINING PROTEIN"/>
    <property type="match status" value="1"/>
</dbReference>
<dbReference type="OrthoDB" id="407617at2759"/>
<evidence type="ECO:0000313" key="8">
    <source>
        <dbReference type="Proteomes" id="UP000800094"/>
    </source>
</evidence>